<gene>
    <name evidence="2" type="ORF">HCA69_12160</name>
</gene>
<dbReference type="EMBL" id="JAARWN010000013">
    <property type="protein sequence ID" value="MBC1937126.1"/>
    <property type="molecule type" value="Genomic_DNA"/>
</dbReference>
<name>A0A7X0Y500_9LIST</name>
<accession>A0A7X0Y500</accession>
<protein>
    <submittedName>
        <fullName evidence="2">Glycosyltransferase family 4 protein</fullName>
    </submittedName>
</protein>
<reference evidence="2 3" key="1">
    <citation type="submission" date="2020-03" db="EMBL/GenBank/DDBJ databases">
        <title>Soil Listeria distribution.</title>
        <authorList>
            <person name="Liao J."/>
            <person name="Wiedmann M."/>
        </authorList>
    </citation>
    <scope>NUCLEOTIDE SEQUENCE [LARGE SCALE GENOMIC DNA]</scope>
    <source>
        <strain evidence="2 3">FSL L7-0741</strain>
    </source>
</reference>
<dbReference type="Proteomes" id="UP000535908">
    <property type="component" value="Unassembled WGS sequence"/>
</dbReference>
<evidence type="ECO:0000313" key="2">
    <source>
        <dbReference type="EMBL" id="MBC1937126.1"/>
    </source>
</evidence>
<dbReference type="Pfam" id="PF00534">
    <property type="entry name" value="Glycos_transf_1"/>
    <property type="match status" value="1"/>
</dbReference>
<dbReference type="InterPro" id="IPR001296">
    <property type="entry name" value="Glyco_trans_1"/>
</dbReference>
<sequence length="397" mass="45451">MKEKKMKLAIICTEDKPVPAFGVGAVEAIVEDLVALNNKKQLVEIDIYSISNEHTETKDHKNKNHYSQQGRSSRFEKLRNQLILRLGVTGLYQCRFLNTAIKEINKRQYDWILVQNRPQFILSLRELLQDKHTKIALHLHNEHFFNKSFKKSLNEFIYCGYDCILTVSDYIRGQVLKSSPGLASSNVRTLRNTIDVEKFKEASSSDLPFFDKLHDRQVVAFHGRLIPEKGVLELIHAYKIARQAIPNLALVIIGELKDTPYCDQLKKAAQGEQEKNIFFTGFIPYSEIELYLGVGDVIVSPSLWNEPCSLAQLESLSMGKPLITTRAGGTSEFVIHEETGFLIDITQNFEEKLAKQIVRCFRDMITTNKVGKNARDFMMKECSRDTYLEKLLETIEG</sequence>
<keyword evidence="2" id="KW-0808">Transferase</keyword>
<dbReference type="SUPFAM" id="SSF53756">
    <property type="entry name" value="UDP-Glycosyltransferase/glycogen phosphorylase"/>
    <property type="match status" value="1"/>
</dbReference>
<dbReference type="InterPro" id="IPR050194">
    <property type="entry name" value="Glycosyltransferase_grp1"/>
</dbReference>
<dbReference type="Gene3D" id="3.40.50.2000">
    <property type="entry name" value="Glycogen Phosphorylase B"/>
    <property type="match status" value="2"/>
</dbReference>
<dbReference type="PANTHER" id="PTHR45947:SF3">
    <property type="entry name" value="SULFOQUINOVOSYL TRANSFERASE SQD2"/>
    <property type="match status" value="1"/>
</dbReference>
<evidence type="ECO:0000259" key="1">
    <source>
        <dbReference type="Pfam" id="PF00534"/>
    </source>
</evidence>
<dbReference type="AlphaFoldDB" id="A0A7X0Y500"/>
<dbReference type="CDD" id="cd03801">
    <property type="entry name" value="GT4_PimA-like"/>
    <property type="match status" value="1"/>
</dbReference>
<feature type="domain" description="Glycosyl transferase family 1" evidence="1">
    <location>
        <begin position="214"/>
        <end position="376"/>
    </location>
</feature>
<proteinExistence type="predicted"/>
<organism evidence="2 3">
    <name type="scientific">Listeria grandensis</name>
    <dbReference type="NCBI Taxonomy" id="1494963"/>
    <lineage>
        <taxon>Bacteria</taxon>
        <taxon>Bacillati</taxon>
        <taxon>Bacillota</taxon>
        <taxon>Bacilli</taxon>
        <taxon>Bacillales</taxon>
        <taxon>Listeriaceae</taxon>
        <taxon>Listeria</taxon>
    </lineage>
</organism>
<comment type="caution">
    <text evidence="2">The sequence shown here is derived from an EMBL/GenBank/DDBJ whole genome shotgun (WGS) entry which is preliminary data.</text>
</comment>
<evidence type="ECO:0000313" key="3">
    <source>
        <dbReference type="Proteomes" id="UP000535908"/>
    </source>
</evidence>
<dbReference type="GO" id="GO:0016757">
    <property type="term" value="F:glycosyltransferase activity"/>
    <property type="evidence" value="ECO:0007669"/>
    <property type="project" value="InterPro"/>
</dbReference>
<dbReference type="RefSeq" id="WP_185526619.1">
    <property type="nucleotide sequence ID" value="NZ_JAARWN010000013.1"/>
</dbReference>
<dbReference type="PANTHER" id="PTHR45947">
    <property type="entry name" value="SULFOQUINOVOSYL TRANSFERASE SQD2"/>
    <property type="match status" value="1"/>
</dbReference>